<evidence type="ECO:0000313" key="1">
    <source>
        <dbReference type="EMBL" id="ACD58330.1"/>
    </source>
</evidence>
<dbReference type="Gene3D" id="1.10.530.10">
    <property type="match status" value="1"/>
</dbReference>
<protein>
    <submittedName>
        <fullName evidence="1">Endolysin</fullName>
    </submittedName>
</protein>
<reference evidence="1 2" key="1">
    <citation type="journal article" date="2008" name="BMC Genomics">
        <title>Genome sequence and rapid evolution of the rice pathogen Xanthomonas oryzae pv. oryzae PXO99A.</title>
        <authorList>
            <person name="Salzberg S.L."/>
            <person name="Sommer D.D."/>
            <person name="Schatz M.C."/>
            <person name="Phillippy A.M."/>
            <person name="Rabinowicz P.D."/>
            <person name="Tsuge S."/>
            <person name="Furutani A."/>
            <person name="Ochiai H."/>
            <person name="Delcher A.L."/>
            <person name="Kelley D."/>
            <person name="Madupu R."/>
            <person name="Puiu D."/>
            <person name="Radune D."/>
            <person name="Shumway M."/>
            <person name="Trapnell C."/>
            <person name="Aparna G."/>
            <person name="Jha G."/>
            <person name="Pandey A."/>
            <person name="Patil P.B."/>
            <person name="Ishihara H."/>
            <person name="Meyer D.F."/>
            <person name="Szurek B."/>
            <person name="Verdier V."/>
            <person name="Koebnik R."/>
            <person name="Dow J.M."/>
            <person name="Ryan R.P."/>
            <person name="Hirata H."/>
            <person name="Tsuyumu S."/>
            <person name="Won Lee S."/>
            <person name="Seo Y.S."/>
            <person name="Sriariyanum M."/>
            <person name="Ronald P.C."/>
            <person name="Sonti R.V."/>
            <person name="Van Sluys M.A."/>
            <person name="Leach J.E."/>
            <person name="White F.F."/>
            <person name="Bogdanove A.J."/>
        </authorList>
    </citation>
    <scope>NUCLEOTIDE SEQUENCE [LARGE SCALE GENOMIC DNA]</scope>
    <source>
        <strain evidence="1 2">PXO99A</strain>
    </source>
</reference>
<dbReference type="SUPFAM" id="SSF53955">
    <property type="entry name" value="Lysozyme-like"/>
    <property type="match status" value="1"/>
</dbReference>
<accession>A0A0K0GJ92</accession>
<dbReference type="InterPro" id="IPR023346">
    <property type="entry name" value="Lysozyme-like_dom_sf"/>
</dbReference>
<dbReference type="EMBL" id="CP000967">
    <property type="protein sequence ID" value="ACD58330.1"/>
    <property type="molecule type" value="Genomic_DNA"/>
</dbReference>
<dbReference type="AlphaFoldDB" id="A0A0K0GJ92"/>
<dbReference type="HOGENOM" id="CLU_2319397_0_0_6"/>
<dbReference type="eggNOG" id="COG4678">
    <property type="taxonomic scope" value="Bacteria"/>
</dbReference>
<dbReference type="KEGG" id="xop:PXO_00139"/>
<gene>
    <name evidence="1" type="ordered locus">PXO_00139</name>
</gene>
<organism evidence="1 2">
    <name type="scientific">Xanthomonas oryzae pv. oryzae (strain PXO99A)</name>
    <dbReference type="NCBI Taxonomy" id="360094"/>
    <lineage>
        <taxon>Bacteria</taxon>
        <taxon>Pseudomonadati</taxon>
        <taxon>Pseudomonadota</taxon>
        <taxon>Gammaproteobacteria</taxon>
        <taxon>Lysobacterales</taxon>
        <taxon>Lysobacteraceae</taxon>
        <taxon>Xanthomonas</taxon>
    </lineage>
</organism>
<proteinExistence type="predicted"/>
<sequence length="99" mass="11060">MSQDLIALQQIRERRALQLIQAGRIQEAIAKLSSIWASLPGAGYQQHEQALGDLIAAYVFAGGQLTEESRWTRNRVPTVARVLFWEALSAGRWGSTHRS</sequence>
<name>A0A0K0GJ92_XANOP</name>
<evidence type="ECO:0000313" key="2">
    <source>
        <dbReference type="Proteomes" id="UP000001740"/>
    </source>
</evidence>
<dbReference type="Proteomes" id="UP000001740">
    <property type="component" value="Chromosome"/>
</dbReference>